<feature type="signal peptide" evidence="7">
    <location>
        <begin position="1"/>
        <end position="20"/>
    </location>
</feature>
<gene>
    <name evidence="9" type="ORF">GJJ30_30145</name>
</gene>
<protein>
    <submittedName>
        <fullName evidence="9">Sulfatase-like hydrolase/transferase</fullName>
    </submittedName>
</protein>
<dbReference type="Gene3D" id="3.40.720.10">
    <property type="entry name" value="Alkaline Phosphatase, subunit A"/>
    <property type="match status" value="1"/>
</dbReference>
<dbReference type="EMBL" id="WJXZ01000015">
    <property type="protein sequence ID" value="MRS65591.1"/>
    <property type="molecule type" value="Genomic_DNA"/>
</dbReference>
<accession>A0A7K0EVR5</accession>
<evidence type="ECO:0000256" key="1">
    <source>
        <dbReference type="ARBA" id="ARBA00001913"/>
    </source>
</evidence>
<comment type="cofactor">
    <cofactor evidence="1">
        <name>Ca(2+)</name>
        <dbReference type="ChEBI" id="CHEBI:29108"/>
    </cofactor>
</comment>
<evidence type="ECO:0000256" key="4">
    <source>
        <dbReference type="ARBA" id="ARBA00022729"/>
    </source>
</evidence>
<dbReference type="InterPro" id="IPR017850">
    <property type="entry name" value="Alkaline_phosphatase_core_sf"/>
</dbReference>
<dbReference type="PANTHER" id="PTHR45953">
    <property type="entry name" value="IDURONATE 2-SULFATASE"/>
    <property type="match status" value="1"/>
</dbReference>
<dbReference type="RefSeq" id="WP_154178955.1">
    <property type="nucleotide sequence ID" value="NZ_WJXZ01000015.1"/>
</dbReference>
<comment type="similarity">
    <text evidence="2">Belongs to the sulfatase family.</text>
</comment>
<keyword evidence="9" id="KW-0808">Transferase</keyword>
<evidence type="ECO:0000256" key="5">
    <source>
        <dbReference type="ARBA" id="ARBA00022801"/>
    </source>
</evidence>
<name>A0A7K0EVR5_9BACT</name>
<dbReference type="OrthoDB" id="9763552at2"/>
<dbReference type="AlphaFoldDB" id="A0A7K0EVR5"/>
<reference evidence="9 10" key="1">
    <citation type="journal article" date="2018" name="Antonie Van Leeuwenhoek">
        <title>Larkinella terrae sp. nov., isolated from soil on Jeju Island, South Korea.</title>
        <authorList>
            <person name="Ten L.N."/>
            <person name="Jeon J."/>
            <person name="Park S.J."/>
            <person name="Park S."/>
            <person name="Lee S.Y."/>
            <person name="Kim M.K."/>
            <person name="Jung H.Y."/>
        </authorList>
    </citation>
    <scope>NUCLEOTIDE SEQUENCE [LARGE SCALE GENOMIC DNA]</scope>
    <source>
        <strain evidence="9 10">KCTC 52001</strain>
    </source>
</reference>
<dbReference type="GO" id="GO:0004423">
    <property type="term" value="F:iduronate-2-sulfatase activity"/>
    <property type="evidence" value="ECO:0007669"/>
    <property type="project" value="InterPro"/>
</dbReference>
<dbReference type="CDD" id="cd16030">
    <property type="entry name" value="iduronate-2-sulfatase"/>
    <property type="match status" value="1"/>
</dbReference>
<keyword evidence="6" id="KW-0106">Calcium</keyword>
<sequence length="496" mass="56046">MKWILFCSMAVGLVGMLAWAQPEQKPPRHPNVLFICIDDLRPDLNCYGNPVIHSPNIDRLAKQSVLFMRQYVTQPTCGASRYSLLTGRLPRNPVDVTNEALEKQVAGKPRTEVPETFIDNLRRNGYYTVGMGKISHSPDGYVYGYNDPKSDKLELPHSWDEVLFDPGKWVTGWNAFFGYADGSNRQGKKSKVKPYEEAEVGDDGYPDGLTANLAVGKLKELATKNQPFFLGVGFFKPHLPFTAPKKYWDLYDEAKIPLTPSPTIPEHVNPASLHESSEFNQYALGDEQASLEKPVSDAYARKLRHAYYAGVSYTDAQVGKVLDALKQLGLDQNTIVVLWSDHGWHLGDYRVWGKHTIFDQSVRSVLIVKTPEQKTGLVRNEIISSIDIYPTLMELCGVQSPAPTDGKSFGPLLKKGKPAYWNNVAYSYFKQGITVRTDQYRYTRYFRAQQPTVELYDHQTDPHENRNVAEAHPEVVRQLEPVWAKGNTGVFNKSEK</sequence>
<comment type="caution">
    <text evidence="9">The sequence shown here is derived from an EMBL/GenBank/DDBJ whole genome shotgun (WGS) entry which is preliminary data.</text>
</comment>
<dbReference type="InterPro" id="IPR000917">
    <property type="entry name" value="Sulfatase_N"/>
</dbReference>
<dbReference type="SUPFAM" id="SSF53649">
    <property type="entry name" value="Alkaline phosphatase-like"/>
    <property type="match status" value="1"/>
</dbReference>
<dbReference type="InterPro" id="IPR035874">
    <property type="entry name" value="IDS"/>
</dbReference>
<feature type="domain" description="Sulfatase N-terminal" evidence="8">
    <location>
        <begin position="30"/>
        <end position="398"/>
    </location>
</feature>
<evidence type="ECO:0000256" key="6">
    <source>
        <dbReference type="ARBA" id="ARBA00022837"/>
    </source>
</evidence>
<evidence type="ECO:0000313" key="10">
    <source>
        <dbReference type="Proteomes" id="UP000441754"/>
    </source>
</evidence>
<dbReference type="GO" id="GO:0005737">
    <property type="term" value="C:cytoplasm"/>
    <property type="evidence" value="ECO:0007669"/>
    <property type="project" value="TreeGrafter"/>
</dbReference>
<feature type="chain" id="PRO_5029457089" evidence="7">
    <location>
        <begin position="21"/>
        <end position="496"/>
    </location>
</feature>
<keyword evidence="3" id="KW-0479">Metal-binding</keyword>
<dbReference type="Pfam" id="PF00884">
    <property type="entry name" value="Sulfatase"/>
    <property type="match status" value="1"/>
</dbReference>
<evidence type="ECO:0000256" key="3">
    <source>
        <dbReference type="ARBA" id="ARBA00022723"/>
    </source>
</evidence>
<keyword evidence="5 9" id="KW-0378">Hydrolase</keyword>
<dbReference type="PANTHER" id="PTHR45953:SF1">
    <property type="entry name" value="IDURONATE 2-SULFATASE"/>
    <property type="match status" value="1"/>
</dbReference>
<keyword evidence="10" id="KW-1185">Reference proteome</keyword>
<evidence type="ECO:0000313" key="9">
    <source>
        <dbReference type="EMBL" id="MRS65591.1"/>
    </source>
</evidence>
<evidence type="ECO:0000256" key="2">
    <source>
        <dbReference type="ARBA" id="ARBA00008779"/>
    </source>
</evidence>
<evidence type="ECO:0000256" key="7">
    <source>
        <dbReference type="SAM" id="SignalP"/>
    </source>
</evidence>
<dbReference type="GO" id="GO:0016740">
    <property type="term" value="F:transferase activity"/>
    <property type="evidence" value="ECO:0007669"/>
    <property type="project" value="UniProtKB-KW"/>
</dbReference>
<evidence type="ECO:0000259" key="8">
    <source>
        <dbReference type="Pfam" id="PF00884"/>
    </source>
</evidence>
<proteinExistence type="inferred from homology"/>
<dbReference type="Proteomes" id="UP000441754">
    <property type="component" value="Unassembled WGS sequence"/>
</dbReference>
<keyword evidence="4 7" id="KW-0732">Signal</keyword>
<organism evidence="9 10">
    <name type="scientific">Larkinella terrae</name>
    <dbReference type="NCBI Taxonomy" id="2025311"/>
    <lineage>
        <taxon>Bacteria</taxon>
        <taxon>Pseudomonadati</taxon>
        <taxon>Bacteroidota</taxon>
        <taxon>Cytophagia</taxon>
        <taxon>Cytophagales</taxon>
        <taxon>Spirosomataceae</taxon>
        <taxon>Larkinella</taxon>
    </lineage>
</organism>
<dbReference type="GO" id="GO:0046872">
    <property type="term" value="F:metal ion binding"/>
    <property type="evidence" value="ECO:0007669"/>
    <property type="project" value="UniProtKB-KW"/>
</dbReference>